<evidence type="ECO:0000256" key="5">
    <source>
        <dbReference type="SAM" id="Phobius"/>
    </source>
</evidence>
<comment type="caution">
    <text evidence="6">The sequence shown here is derived from an EMBL/GenBank/DDBJ whole genome shotgun (WGS) entry which is preliminary data.</text>
</comment>
<dbReference type="HAMAP" id="MF_00251">
    <property type="entry name" value="Ribosomal_bL36"/>
    <property type="match status" value="1"/>
</dbReference>
<dbReference type="EMBL" id="JABFOF010000001">
    <property type="protein sequence ID" value="KAG2407940.1"/>
    <property type="molecule type" value="Genomic_DNA"/>
</dbReference>
<evidence type="ECO:0000313" key="7">
    <source>
        <dbReference type="Proteomes" id="UP000743370"/>
    </source>
</evidence>
<keyword evidence="5" id="KW-0472">Membrane</keyword>
<evidence type="ECO:0000256" key="1">
    <source>
        <dbReference type="ARBA" id="ARBA00007645"/>
    </source>
</evidence>
<accession>A0A8T0L507</accession>
<evidence type="ECO:0000256" key="3">
    <source>
        <dbReference type="ARBA" id="ARBA00023274"/>
    </source>
</evidence>
<dbReference type="InterPro" id="IPR035977">
    <property type="entry name" value="Ribosomal_bL36_sp"/>
</dbReference>
<dbReference type="AlphaFoldDB" id="A0A8T0L507"/>
<keyword evidence="3 4" id="KW-0687">Ribonucleoprotein</keyword>
<evidence type="ECO:0000313" key="6">
    <source>
        <dbReference type="EMBL" id="KAG2407940.1"/>
    </source>
</evidence>
<name>A0A8T0L507_PHAAN</name>
<protein>
    <recommendedName>
        <fullName evidence="4">Ribosomal protein</fullName>
    </recommendedName>
</protein>
<dbReference type="PROSITE" id="PS00828">
    <property type="entry name" value="RIBOSOMAL_L36"/>
    <property type="match status" value="1"/>
</dbReference>
<dbReference type="PANTHER" id="PTHR33564:SF11">
    <property type="entry name" value="OS06G0604600 PROTEIN"/>
    <property type="match status" value="1"/>
</dbReference>
<dbReference type="GO" id="GO:0005840">
    <property type="term" value="C:ribosome"/>
    <property type="evidence" value="ECO:0007669"/>
    <property type="project" value="UniProtKB-KW"/>
</dbReference>
<keyword evidence="5" id="KW-0812">Transmembrane</keyword>
<evidence type="ECO:0000256" key="4">
    <source>
        <dbReference type="RuleBase" id="RU000570"/>
    </source>
</evidence>
<dbReference type="GO" id="GO:0006412">
    <property type="term" value="P:translation"/>
    <property type="evidence" value="ECO:0007669"/>
    <property type="project" value="InterPro"/>
</dbReference>
<sequence length="212" mass="23970">MCSMISAQGVAVATAMAVSGTVILLALRLQKSFPPPQFALHQIPPSSPPVLRSCISNAGKKSKKKKMKRVHFAEDVVESCRDGQEFRNRISRSKKVQKSFSEEMKNGEMPTNRKIKYKSRMNLNTNCQFDFHYRNLNKRCSLKQAMKVRSSVKKMCTFCQIVKRRGRIYVICSGNPKHKQRQGMATFASEVPPPPVTWSSECNLLKIVGVQC</sequence>
<dbReference type="NCBIfam" id="TIGR01022">
    <property type="entry name" value="rpmJ_bact"/>
    <property type="match status" value="1"/>
</dbReference>
<organism evidence="6 7">
    <name type="scientific">Phaseolus angularis</name>
    <name type="common">Azuki bean</name>
    <name type="synonym">Vigna angularis</name>
    <dbReference type="NCBI Taxonomy" id="3914"/>
    <lineage>
        <taxon>Eukaryota</taxon>
        <taxon>Viridiplantae</taxon>
        <taxon>Streptophyta</taxon>
        <taxon>Embryophyta</taxon>
        <taxon>Tracheophyta</taxon>
        <taxon>Spermatophyta</taxon>
        <taxon>Magnoliopsida</taxon>
        <taxon>eudicotyledons</taxon>
        <taxon>Gunneridae</taxon>
        <taxon>Pentapetalae</taxon>
        <taxon>rosids</taxon>
        <taxon>fabids</taxon>
        <taxon>Fabales</taxon>
        <taxon>Fabaceae</taxon>
        <taxon>Papilionoideae</taxon>
        <taxon>50 kb inversion clade</taxon>
        <taxon>NPAAA clade</taxon>
        <taxon>indigoferoid/millettioid clade</taxon>
        <taxon>Phaseoleae</taxon>
        <taxon>Vigna</taxon>
    </lineage>
</organism>
<evidence type="ECO:0000256" key="2">
    <source>
        <dbReference type="ARBA" id="ARBA00022980"/>
    </source>
</evidence>
<reference evidence="6 7" key="1">
    <citation type="submission" date="2020-05" db="EMBL/GenBank/DDBJ databases">
        <title>Vigna angularis (adzuki bean) Var. LongXiaoDou No. 4 denovo assembly.</title>
        <authorList>
            <person name="Xiang H."/>
        </authorList>
    </citation>
    <scope>NUCLEOTIDE SEQUENCE [LARGE SCALE GENOMIC DNA]</scope>
    <source>
        <tissue evidence="6">Leaf</tissue>
    </source>
</reference>
<feature type="transmembrane region" description="Helical" evidence="5">
    <location>
        <begin position="6"/>
        <end position="27"/>
    </location>
</feature>
<proteinExistence type="inferred from homology"/>
<dbReference type="Proteomes" id="UP000743370">
    <property type="component" value="Unassembled WGS sequence"/>
</dbReference>
<dbReference type="SUPFAM" id="SSF57840">
    <property type="entry name" value="Ribosomal protein L36"/>
    <property type="match status" value="1"/>
</dbReference>
<dbReference type="InterPro" id="IPR000473">
    <property type="entry name" value="Ribosomal_bL36"/>
</dbReference>
<keyword evidence="5" id="KW-1133">Transmembrane helix</keyword>
<dbReference type="GO" id="GO:1990904">
    <property type="term" value="C:ribonucleoprotein complex"/>
    <property type="evidence" value="ECO:0007669"/>
    <property type="project" value="UniProtKB-KW"/>
</dbReference>
<keyword evidence="2 4" id="KW-0689">Ribosomal protein</keyword>
<dbReference type="Pfam" id="PF00444">
    <property type="entry name" value="Ribosomal_L36"/>
    <property type="match status" value="1"/>
</dbReference>
<comment type="similarity">
    <text evidence="1 4">Belongs to the bacterial ribosomal protein bL36 family.</text>
</comment>
<gene>
    <name evidence="6" type="ORF">HKW66_Vig0027620</name>
</gene>
<dbReference type="GO" id="GO:0003735">
    <property type="term" value="F:structural constituent of ribosome"/>
    <property type="evidence" value="ECO:0007669"/>
    <property type="project" value="InterPro"/>
</dbReference>
<dbReference type="PANTHER" id="PTHR33564">
    <property type="entry name" value="TRANSMEMBRANE PROTEIN"/>
    <property type="match status" value="1"/>
</dbReference>